<keyword evidence="4" id="KW-0012">Acyltransferase</keyword>
<dbReference type="InterPro" id="IPR050789">
    <property type="entry name" value="Diverse_Enzym_Activities"/>
</dbReference>
<evidence type="ECO:0000313" key="4">
    <source>
        <dbReference type="EMBL" id="KAK1751220.1"/>
    </source>
</evidence>
<comment type="similarity">
    <text evidence="1">Belongs to the class-A beta-lactamase family.</text>
</comment>
<evidence type="ECO:0000256" key="1">
    <source>
        <dbReference type="ARBA" id="ARBA00009009"/>
    </source>
</evidence>
<organism evidence="4 5">
    <name type="scientific">Echria macrotheca</name>
    <dbReference type="NCBI Taxonomy" id="438768"/>
    <lineage>
        <taxon>Eukaryota</taxon>
        <taxon>Fungi</taxon>
        <taxon>Dikarya</taxon>
        <taxon>Ascomycota</taxon>
        <taxon>Pezizomycotina</taxon>
        <taxon>Sordariomycetes</taxon>
        <taxon>Sordariomycetidae</taxon>
        <taxon>Sordariales</taxon>
        <taxon>Schizotheciaceae</taxon>
        <taxon>Echria</taxon>
    </lineage>
</organism>
<dbReference type="Gene3D" id="3.40.710.10">
    <property type="entry name" value="DD-peptidase/beta-lactamase superfamily"/>
    <property type="match status" value="1"/>
</dbReference>
<evidence type="ECO:0000313" key="5">
    <source>
        <dbReference type="Proteomes" id="UP001239445"/>
    </source>
</evidence>
<dbReference type="PANTHER" id="PTHR43283:SF17">
    <property type="entry name" value="(LOVD), PUTATIVE (AFU_ORTHOLOGUE AFUA_5G00920)-RELATED"/>
    <property type="match status" value="1"/>
</dbReference>
<keyword evidence="5" id="KW-1185">Reference proteome</keyword>
<reference evidence="4" key="1">
    <citation type="submission" date="2023-06" db="EMBL/GenBank/DDBJ databases">
        <title>Genome-scale phylogeny and comparative genomics of the fungal order Sordariales.</title>
        <authorList>
            <consortium name="Lawrence Berkeley National Laboratory"/>
            <person name="Hensen N."/>
            <person name="Bonometti L."/>
            <person name="Westerberg I."/>
            <person name="Brannstrom I.O."/>
            <person name="Guillou S."/>
            <person name="Cros-Aarteil S."/>
            <person name="Calhoun S."/>
            <person name="Haridas S."/>
            <person name="Kuo A."/>
            <person name="Mondo S."/>
            <person name="Pangilinan J."/>
            <person name="Riley R."/>
            <person name="Labutti K."/>
            <person name="Andreopoulos B."/>
            <person name="Lipzen A."/>
            <person name="Chen C."/>
            <person name="Yanf M."/>
            <person name="Daum C."/>
            <person name="Ng V."/>
            <person name="Clum A."/>
            <person name="Steindorff A."/>
            <person name="Ohm R."/>
            <person name="Martin F."/>
            <person name="Silar P."/>
            <person name="Natvig D."/>
            <person name="Lalanne C."/>
            <person name="Gautier V."/>
            <person name="Ament-Velasquez S.L."/>
            <person name="Kruys A."/>
            <person name="Hutchinson M.I."/>
            <person name="Powell A.J."/>
            <person name="Barry K."/>
            <person name="Miller A.N."/>
            <person name="Grigoriev I.V."/>
            <person name="Debuchy R."/>
            <person name="Gladieux P."/>
            <person name="Thoren M.H."/>
            <person name="Johannesson H."/>
        </authorList>
    </citation>
    <scope>NUCLEOTIDE SEQUENCE</scope>
    <source>
        <strain evidence="4">PSN4</strain>
    </source>
</reference>
<dbReference type="PANTHER" id="PTHR43283">
    <property type="entry name" value="BETA-LACTAMASE-RELATED"/>
    <property type="match status" value="1"/>
</dbReference>
<dbReference type="GO" id="GO:0016787">
    <property type="term" value="F:hydrolase activity"/>
    <property type="evidence" value="ECO:0007669"/>
    <property type="project" value="UniProtKB-KW"/>
</dbReference>
<proteinExistence type="inferred from homology"/>
<sequence>MAWPIEDKILKAIEEGVLPGAVLLAKDKSGKINFTKSLGHASLSPTTPRPMTPQSLLFLASMTKLPTTLAILQLIQKPRSLELTLDTDITPYLPSLAAQPILTGFSSVSGEPILTPRTKPILLRHLLTHTSGCGYPFLSPSLARYASFYGQPIPSRDTSSVAARFDYPLLFEPGMGWEYGSGIDWAGVLVEVLVGTTLEDYFKEHILAPLGIAEGRMTFFPGRYLSEEIQVADMTARSENDDETKGRVVHAPFPPPDPKTACFGGEGLFASLESYMAILESLLLDDGKLLEPKMAAELFTPWLVEPEAKRALTKSVGDPGWIVGWVPPPAEQYDWGLGGLLVNNTEGDHEQHRKKGFLFWGGVFNLAWFIDRESGVCGVFGTQIRTPADPLVRPLIKAFEDDVYAKLAAGEQQKL</sequence>
<name>A0AAJ0B3W8_9PEZI</name>
<dbReference type="EMBL" id="MU839843">
    <property type="protein sequence ID" value="KAK1751220.1"/>
    <property type="molecule type" value="Genomic_DNA"/>
</dbReference>
<dbReference type="AlphaFoldDB" id="A0AAJ0B3W8"/>
<protein>
    <submittedName>
        <fullName evidence="4">Acyltransferase LovD</fullName>
    </submittedName>
</protein>
<gene>
    <name evidence="4" type="ORF">QBC47DRAFT_392489</name>
</gene>
<dbReference type="Proteomes" id="UP001239445">
    <property type="component" value="Unassembled WGS sequence"/>
</dbReference>
<dbReference type="InterPro" id="IPR001466">
    <property type="entry name" value="Beta-lactam-related"/>
</dbReference>
<evidence type="ECO:0000256" key="2">
    <source>
        <dbReference type="ARBA" id="ARBA00022801"/>
    </source>
</evidence>
<keyword evidence="2" id="KW-0378">Hydrolase</keyword>
<dbReference type="InterPro" id="IPR012338">
    <property type="entry name" value="Beta-lactam/transpept-like"/>
</dbReference>
<feature type="domain" description="Beta-lactamase-related" evidence="3">
    <location>
        <begin position="14"/>
        <end position="387"/>
    </location>
</feature>
<keyword evidence="4" id="KW-0808">Transferase</keyword>
<dbReference type="Pfam" id="PF00144">
    <property type="entry name" value="Beta-lactamase"/>
    <property type="match status" value="1"/>
</dbReference>
<dbReference type="SUPFAM" id="SSF56601">
    <property type="entry name" value="beta-lactamase/transpeptidase-like"/>
    <property type="match status" value="1"/>
</dbReference>
<dbReference type="GO" id="GO:0016746">
    <property type="term" value="F:acyltransferase activity"/>
    <property type="evidence" value="ECO:0007669"/>
    <property type="project" value="UniProtKB-KW"/>
</dbReference>
<comment type="caution">
    <text evidence="4">The sequence shown here is derived from an EMBL/GenBank/DDBJ whole genome shotgun (WGS) entry which is preliminary data.</text>
</comment>
<accession>A0AAJ0B3W8</accession>
<evidence type="ECO:0000259" key="3">
    <source>
        <dbReference type="Pfam" id="PF00144"/>
    </source>
</evidence>